<gene>
    <name evidence="6" type="ORF">SSE37_11774</name>
</gene>
<dbReference type="Gene3D" id="1.25.20.10">
    <property type="entry name" value="Bacterial muramidases"/>
    <property type="match status" value="1"/>
</dbReference>
<dbReference type="SUPFAM" id="SSF53955">
    <property type="entry name" value="Lysozyme-like"/>
    <property type="match status" value="1"/>
</dbReference>
<keyword evidence="7" id="KW-1185">Reference proteome</keyword>
<dbReference type="SUPFAM" id="SSF48435">
    <property type="entry name" value="Bacterial muramidases"/>
    <property type="match status" value="1"/>
</dbReference>
<feature type="signal peptide" evidence="4">
    <location>
        <begin position="1"/>
        <end position="19"/>
    </location>
</feature>
<dbReference type="InterPro" id="IPR008939">
    <property type="entry name" value="Lytic_TGlycosylase_superhlx_U"/>
</dbReference>
<dbReference type="eggNOG" id="COG0741">
    <property type="taxonomic scope" value="Bacteria"/>
</dbReference>
<dbReference type="PANTHER" id="PTHR37423">
    <property type="entry name" value="SOLUBLE LYTIC MUREIN TRANSGLYCOSYLASE-RELATED"/>
    <property type="match status" value="1"/>
</dbReference>
<evidence type="ECO:0000256" key="1">
    <source>
        <dbReference type="ARBA" id="ARBA00007734"/>
    </source>
</evidence>
<evidence type="ECO:0000313" key="6">
    <source>
        <dbReference type="EMBL" id="EBA08221.1"/>
    </source>
</evidence>
<dbReference type="InterPro" id="IPR023346">
    <property type="entry name" value="Lysozyme-like_dom_sf"/>
</dbReference>
<proteinExistence type="inferred from homology"/>
<evidence type="ECO:0000259" key="5">
    <source>
        <dbReference type="Pfam" id="PF01464"/>
    </source>
</evidence>
<dbReference type="InterPro" id="IPR008258">
    <property type="entry name" value="Transglycosylase_SLT_dom_1"/>
</dbReference>
<dbReference type="AlphaFoldDB" id="A3K3V7"/>
<protein>
    <submittedName>
        <fullName evidence="6">Transglycosylase, Slt family protein</fullName>
    </submittedName>
</protein>
<dbReference type="PANTHER" id="PTHR37423:SF2">
    <property type="entry name" value="MEMBRANE-BOUND LYTIC MUREIN TRANSGLYCOSYLASE C"/>
    <property type="match status" value="1"/>
</dbReference>
<comment type="caution">
    <text evidence="6">The sequence shown here is derived from an EMBL/GenBank/DDBJ whole genome shotgun (WGS) entry which is preliminary data.</text>
</comment>
<name>A3K3V7_SAGS3</name>
<evidence type="ECO:0000256" key="2">
    <source>
        <dbReference type="ARBA" id="ARBA00009387"/>
    </source>
</evidence>
<comment type="similarity">
    <text evidence="2">Belongs to the virb1 family.</text>
</comment>
<accession>A3K3V7</accession>
<dbReference type="EMBL" id="AAYA01000006">
    <property type="protein sequence ID" value="EBA08221.1"/>
    <property type="molecule type" value="Genomic_DNA"/>
</dbReference>
<evidence type="ECO:0000256" key="3">
    <source>
        <dbReference type="ARBA" id="ARBA00022729"/>
    </source>
</evidence>
<dbReference type="OrthoDB" id="9815002at2"/>
<reference evidence="6 7" key="1">
    <citation type="submission" date="2006-06" db="EMBL/GenBank/DDBJ databases">
        <authorList>
            <person name="Moran M.A."/>
            <person name="Ferriera S."/>
            <person name="Johnson J."/>
            <person name="Kravitz S."/>
            <person name="Beeson K."/>
            <person name="Sutton G."/>
            <person name="Rogers Y.-H."/>
            <person name="Friedman R."/>
            <person name="Frazier M."/>
            <person name="Venter J.C."/>
        </authorList>
    </citation>
    <scope>NUCLEOTIDE SEQUENCE [LARGE SCALE GENOMIC DNA]</scope>
    <source>
        <strain evidence="6 7">E-37</strain>
    </source>
</reference>
<evidence type="ECO:0000313" key="7">
    <source>
        <dbReference type="Proteomes" id="UP000005713"/>
    </source>
</evidence>
<dbReference type="Proteomes" id="UP000005713">
    <property type="component" value="Unassembled WGS sequence"/>
</dbReference>
<dbReference type="RefSeq" id="WP_005859128.1">
    <property type="nucleotide sequence ID" value="NZ_AAYA01000006.1"/>
</dbReference>
<feature type="chain" id="PRO_5002655194" evidence="4">
    <location>
        <begin position="20"/>
        <end position="654"/>
    </location>
</feature>
<sequence>MSRLLAVLLLICTSMAAAAQESGQALAKAMQSMRTGNWAAAQIEARGDGQIAVDVILWHALRSGRGDSEEVMDFIARNPDWPGMDYLREKSEPIMADEATNAQIQHFFSDHQPQSGAGALALARVHMTEGDEGLAQADIVLAWRTLSLTSDERRAFLSTWGEILKPHHIARLDMALWNGWSQNATAMLPFADDGWRALAEARMGLRAAVGNVDSLIARVPPELADNAGLAYERFLWRVRKGRRDEAIELLKERSTSLAGLGEPWAWANERVDLARLRMRAGAYDEAYEIASRHYLVEGSEFAELEWLSGYLAMQFLGRADLAVQHFRNFREAVWTPISVGRAGYWLGRALEATGDAEGAQAAYTEGAAFQTSFYGLLAAERGGIPVNPLLSGDEDFPDWREAGFAKSTVFQAGILLLAAGEIDLGERFLTHLAESQDRTGMGQMGDMLAEMKRPHIQVMLGKRAAQYGIELAGPYYALHPDVVGTEYPVPKELVLAIARRESEFDPGVISGAGARGFMQLMPGTAREVASKVGEPYDAARLLSDPAYNATLGSTYLAGLADTFDGNVVMMAAGYNAGPSRPLRWMAEFGDPRTGAVDVIDWIEFIPFDETRNYVMRVAESLPVYRARLGKEPLPVPFSEELVGASMLARSVVAD</sequence>
<comment type="similarity">
    <text evidence="1">Belongs to the transglycosylase Slt family.</text>
</comment>
<dbReference type="Pfam" id="PF01464">
    <property type="entry name" value="SLT"/>
    <property type="match status" value="1"/>
</dbReference>
<keyword evidence="3 4" id="KW-0732">Signal</keyword>
<feature type="domain" description="Transglycosylase SLT" evidence="5">
    <location>
        <begin position="486"/>
        <end position="590"/>
    </location>
</feature>
<dbReference type="GO" id="GO:0004553">
    <property type="term" value="F:hydrolase activity, hydrolyzing O-glycosyl compounds"/>
    <property type="evidence" value="ECO:0007669"/>
    <property type="project" value="InterPro"/>
</dbReference>
<dbReference type="CDD" id="cd13401">
    <property type="entry name" value="Slt70-like"/>
    <property type="match status" value="1"/>
</dbReference>
<organism evidence="6 7">
    <name type="scientific">Sagittula stellata (strain ATCC 700073 / DSM 11524 / E-37)</name>
    <dbReference type="NCBI Taxonomy" id="388399"/>
    <lineage>
        <taxon>Bacteria</taxon>
        <taxon>Pseudomonadati</taxon>
        <taxon>Pseudomonadota</taxon>
        <taxon>Alphaproteobacteria</taxon>
        <taxon>Rhodobacterales</taxon>
        <taxon>Roseobacteraceae</taxon>
        <taxon>Sagittula</taxon>
    </lineage>
</organism>
<dbReference type="Gene3D" id="1.10.530.10">
    <property type="match status" value="1"/>
</dbReference>
<dbReference type="GO" id="GO:0042597">
    <property type="term" value="C:periplasmic space"/>
    <property type="evidence" value="ECO:0007669"/>
    <property type="project" value="InterPro"/>
</dbReference>
<evidence type="ECO:0000256" key="4">
    <source>
        <dbReference type="SAM" id="SignalP"/>
    </source>
</evidence>